<evidence type="ECO:0000259" key="3">
    <source>
        <dbReference type="Pfam" id="PF05368"/>
    </source>
</evidence>
<protein>
    <submittedName>
        <fullName evidence="4">NmrA-like family domain-containing protein</fullName>
    </submittedName>
</protein>
<gene>
    <name evidence="4" type="ORF">T069G_04224</name>
</gene>
<dbReference type="GeneID" id="80866122"/>
<dbReference type="InterPro" id="IPR036291">
    <property type="entry name" value="NAD(P)-bd_dom_sf"/>
</dbReference>
<dbReference type="InterPro" id="IPR051164">
    <property type="entry name" value="NmrA-like_oxidored"/>
</dbReference>
<dbReference type="PANTHER" id="PTHR42748:SF28">
    <property type="entry name" value="NMRA-LIKE DOMAIN-CONTAINING PROTEIN"/>
    <property type="match status" value="1"/>
</dbReference>
<evidence type="ECO:0000256" key="2">
    <source>
        <dbReference type="ARBA" id="ARBA00022857"/>
    </source>
</evidence>
<dbReference type="EMBL" id="JAOPEN010000002">
    <property type="protein sequence ID" value="KAJ4863270.1"/>
    <property type="molecule type" value="Genomic_DNA"/>
</dbReference>
<sequence length="308" mass="33832">MMAKKLVTVVGATGAQGGSVVDYLLKNKSQEYAIRAITRSTESATAKALAARGVEVVRADLTDTTALKAAFAGSYAIFAVTNFWAIETQMGINMVDAALATDTLQHYIWSALTDACTVSGGRIKPPHYDSKAKVTRYIQSKPELLAKTTFVWCAYYATNFAGLTRPIYVPATGQYIQIQATPSDQPIACIGNTRSNFGIFVEAALAQPDKTRGGQTVFAFVESTTLGGLLQTWAEAHNVKATYIQVSRETLFSAWPMEVQEFTVGMEFWDMIRDKEWTGKDSFLTYSDLWIDVTTLKSVKESFAELEL</sequence>
<dbReference type="AlphaFoldDB" id="A0A9W9EAS9"/>
<accession>A0A9W9EAS9</accession>
<comment type="caution">
    <text evidence="4">The sequence shown here is derived from an EMBL/GenBank/DDBJ whole genome shotgun (WGS) entry which is preliminary data.</text>
</comment>
<dbReference type="SUPFAM" id="SSF51735">
    <property type="entry name" value="NAD(P)-binding Rossmann-fold domains"/>
    <property type="match status" value="1"/>
</dbReference>
<evidence type="ECO:0000256" key="1">
    <source>
        <dbReference type="ARBA" id="ARBA00006328"/>
    </source>
</evidence>
<dbReference type="RefSeq" id="XP_056032326.1">
    <property type="nucleotide sequence ID" value="XM_056171434.1"/>
</dbReference>
<name>A0A9W9EAS9_9HYPO</name>
<evidence type="ECO:0000313" key="5">
    <source>
        <dbReference type="Proteomes" id="UP001140511"/>
    </source>
</evidence>
<reference evidence="4" key="1">
    <citation type="submission" date="2022-09" db="EMBL/GenBank/DDBJ databases">
        <title>Chromosome-level assembly of Trichoderma breve T069, a fungus used in development of biopesticide product.</title>
        <authorList>
            <person name="Lin R."/>
            <person name="Liu T."/>
        </authorList>
    </citation>
    <scope>NUCLEOTIDE SEQUENCE</scope>
    <source>
        <strain evidence="4">T069</strain>
    </source>
</reference>
<dbReference type="Proteomes" id="UP001140511">
    <property type="component" value="Unassembled WGS sequence"/>
</dbReference>
<keyword evidence="2" id="KW-0521">NADP</keyword>
<keyword evidence="5" id="KW-1185">Reference proteome</keyword>
<dbReference type="InterPro" id="IPR008030">
    <property type="entry name" value="NmrA-like"/>
</dbReference>
<dbReference type="Pfam" id="PF05368">
    <property type="entry name" value="NmrA"/>
    <property type="match status" value="1"/>
</dbReference>
<dbReference type="CDD" id="cd05251">
    <property type="entry name" value="NmrA_like_SDR_a"/>
    <property type="match status" value="1"/>
</dbReference>
<dbReference type="PANTHER" id="PTHR42748">
    <property type="entry name" value="NITROGEN METABOLITE REPRESSION PROTEIN NMRA FAMILY MEMBER"/>
    <property type="match status" value="1"/>
</dbReference>
<dbReference type="Gene3D" id="3.90.25.10">
    <property type="entry name" value="UDP-galactose 4-epimerase, domain 1"/>
    <property type="match status" value="1"/>
</dbReference>
<organism evidence="4 5">
    <name type="scientific">Trichoderma breve</name>
    <dbReference type="NCBI Taxonomy" id="2034170"/>
    <lineage>
        <taxon>Eukaryota</taxon>
        <taxon>Fungi</taxon>
        <taxon>Dikarya</taxon>
        <taxon>Ascomycota</taxon>
        <taxon>Pezizomycotina</taxon>
        <taxon>Sordariomycetes</taxon>
        <taxon>Hypocreomycetidae</taxon>
        <taxon>Hypocreales</taxon>
        <taxon>Hypocreaceae</taxon>
        <taxon>Trichoderma</taxon>
    </lineage>
</organism>
<feature type="domain" description="NmrA-like" evidence="3">
    <location>
        <begin position="4"/>
        <end position="268"/>
    </location>
</feature>
<proteinExistence type="inferred from homology"/>
<comment type="similarity">
    <text evidence="1">Belongs to the NmrA-type oxidoreductase family.</text>
</comment>
<dbReference type="Gene3D" id="3.40.50.720">
    <property type="entry name" value="NAD(P)-binding Rossmann-like Domain"/>
    <property type="match status" value="1"/>
</dbReference>
<dbReference type="GO" id="GO:0005634">
    <property type="term" value="C:nucleus"/>
    <property type="evidence" value="ECO:0007669"/>
    <property type="project" value="TreeGrafter"/>
</dbReference>
<evidence type="ECO:0000313" key="4">
    <source>
        <dbReference type="EMBL" id="KAJ4863270.1"/>
    </source>
</evidence>